<evidence type="ECO:0000256" key="1">
    <source>
        <dbReference type="SAM" id="MobiDB-lite"/>
    </source>
</evidence>
<feature type="compositionally biased region" description="Basic and acidic residues" evidence="1">
    <location>
        <begin position="13"/>
        <end position="27"/>
    </location>
</feature>
<dbReference type="Proteomes" id="UP001052739">
    <property type="component" value="Unassembled WGS sequence"/>
</dbReference>
<sequence>MMPDVPNSAINHNKFDAPDAIAERQGPDRGPIGAERGGCRPRPLGWPGVQLTGENAGQGGWKSVGRR</sequence>
<organism evidence="2 3">
    <name type="scientific">Streptomyces hydrogenans</name>
    <dbReference type="NCBI Taxonomy" id="1873719"/>
    <lineage>
        <taxon>Bacteria</taxon>
        <taxon>Bacillati</taxon>
        <taxon>Actinomycetota</taxon>
        <taxon>Actinomycetes</taxon>
        <taxon>Kitasatosporales</taxon>
        <taxon>Streptomycetaceae</taxon>
        <taxon>Streptomyces</taxon>
    </lineage>
</organism>
<gene>
    <name evidence="2" type="ORF">Shyd_51830</name>
</gene>
<reference evidence="2" key="1">
    <citation type="submission" date="2024-05" db="EMBL/GenBank/DDBJ databases">
        <title>Whole genome shotgun sequence of Streptomyces hydrogenans NBRC 13475.</title>
        <authorList>
            <person name="Komaki H."/>
            <person name="Tamura T."/>
        </authorList>
    </citation>
    <scope>NUCLEOTIDE SEQUENCE</scope>
    <source>
        <strain evidence="2">NBRC 13475</strain>
    </source>
</reference>
<protein>
    <submittedName>
        <fullName evidence="2">Uncharacterized protein</fullName>
    </submittedName>
</protein>
<evidence type="ECO:0000313" key="2">
    <source>
        <dbReference type="EMBL" id="GHI23812.1"/>
    </source>
</evidence>
<evidence type="ECO:0000313" key="3">
    <source>
        <dbReference type="Proteomes" id="UP001052739"/>
    </source>
</evidence>
<feature type="compositionally biased region" description="Gly residues" evidence="1">
    <location>
        <begin position="56"/>
        <end position="67"/>
    </location>
</feature>
<proteinExistence type="predicted"/>
<feature type="region of interest" description="Disordered" evidence="1">
    <location>
        <begin position="1"/>
        <end position="67"/>
    </location>
</feature>
<dbReference type="EMBL" id="BNDW01000040">
    <property type="protein sequence ID" value="GHI23812.1"/>
    <property type="molecule type" value="Genomic_DNA"/>
</dbReference>
<keyword evidence="3" id="KW-1185">Reference proteome</keyword>
<comment type="caution">
    <text evidence="2">The sequence shown here is derived from an EMBL/GenBank/DDBJ whole genome shotgun (WGS) entry which is preliminary data.</text>
</comment>
<accession>A0ABQ3PFL3</accession>
<name>A0ABQ3PFL3_9ACTN</name>